<dbReference type="Proteomes" id="UP000193922">
    <property type="component" value="Unassembled WGS sequence"/>
</dbReference>
<accession>A0A1Y1WGG4</accession>
<reference evidence="3 4" key="1">
    <citation type="submission" date="2016-07" db="EMBL/GenBank/DDBJ databases">
        <title>Pervasive Adenine N6-methylation of Active Genes in Fungi.</title>
        <authorList>
            <consortium name="DOE Joint Genome Institute"/>
            <person name="Mondo S.J."/>
            <person name="Dannebaum R.O."/>
            <person name="Kuo R.C."/>
            <person name="Labutti K."/>
            <person name="Haridas S."/>
            <person name="Kuo A."/>
            <person name="Salamov A."/>
            <person name="Ahrendt S.R."/>
            <person name="Lipzen A."/>
            <person name="Sullivan W."/>
            <person name="Andreopoulos W.B."/>
            <person name="Clum A."/>
            <person name="Lindquist E."/>
            <person name="Daum C."/>
            <person name="Ramamoorthy G.K."/>
            <person name="Gryganskyi A."/>
            <person name="Culley D."/>
            <person name="Magnuson J.K."/>
            <person name="James T.Y."/>
            <person name="O'Malley M.A."/>
            <person name="Stajich J.E."/>
            <person name="Spatafora J.W."/>
            <person name="Visel A."/>
            <person name="Grigoriev I.V."/>
        </authorList>
    </citation>
    <scope>NUCLEOTIDE SEQUENCE [LARGE SCALE GENOMIC DNA]</scope>
    <source>
        <strain evidence="3 4">ATCC 12442</strain>
    </source>
</reference>
<dbReference type="OrthoDB" id="5593202at2759"/>
<evidence type="ECO:0000256" key="1">
    <source>
        <dbReference type="SAM" id="MobiDB-lite"/>
    </source>
</evidence>
<dbReference type="AlphaFoldDB" id="A0A1Y1WGG4"/>
<gene>
    <name evidence="3" type="ORF">DL89DRAFT_264840</name>
</gene>
<evidence type="ECO:0000313" key="3">
    <source>
        <dbReference type="EMBL" id="ORX72623.1"/>
    </source>
</evidence>
<feature type="signal peptide" evidence="2">
    <location>
        <begin position="1"/>
        <end position="18"/>
    </location>
</feature>
<feature type="chain" id="PRO_5013163873" evidence="2">
    <location>
        <begin position="19"/>
        <end position="277"/>
    </location>
</feature>
<keyword evidence="2" id="KW-0732">Signal</keyword>
<name>A0A1Y1WGG4_9FUNG</name>
<feature type="compositionally biased region" description="Gly residues" evidence="1">
    <location>
        <begin position="45"/>
        <end position="176"/>
    </location>
</feature>
<organism evidence="3 4">
    <name type="scientific">Linderina pennispora</name>
    <dbReference type="NCBI Taxonomy" id="61395"/>
    <lineage>
        <taxon>Eukaryota</taxon>
        <taxon>Fungi</taxon>
        <taxon>Fungi incertae sedis</taxon>
        <taxon>Zoopagomycota</taxon>
        <taxon>Kickxellomycotina</taxon>
        <taxon>Kickxellomycetes</taxon>
        <taxon>Kickxellales</taxon>
        <taxon>Kickxellaceae</taxon>
        <taxon>Linderina</taxon>
    </lineage>
</organism>
<comment type="caution">
    <text evidence="3">The sequence shown here is derived from an EMBL/GenBank/DDBJ whole genome shotgun (WGS) entry which is preliminary data.</text>
</comment>
<dbReference type="EMBL" id="MCFD01000002">
    <property type="protein sequence ID" value="ORX72623.1"/>
    <property type="molecule type" value="Genomic_DNA"/>
</dbReference>
<dbReference type="GeneID" id="63803048"/>
<protein>
    <submittedName>
        <fullName evidence="3">Uncharacterized protein</fullName>
    </submittedName>
</protein>
<dbReference type="RefSeq" id="XP_040745963.1">
    <property type="nucleotide sequence ID" value="XM_040886400.1"/>
</dbReference>
<keyword evidence="4" id="KW-1185">Reference proteome</keyword>
<evidence type="ECO:0000256" key="2">
    <source>
        <dbReference type="SAM" id="SignalP"/>
    </source>
</evidence>
<feature type="region of interest" description="Disordered" evidence="1">
    <location>
        <begin position="45"/>
        <end position="178"/>
    </location>
</feature>
<proteinExistence type="predicted"/>
<sequence>MRLSSTFVVAVLATCTAASPITRRGDYDGPHAAVPEFVYPGFPGFPGGHGGHGGPGFPGGPGGPGNGGPGNGGPGNGGPGNGGPGNGGPGNGGPGNGGPGNGGPGNGGPGNGGPGNGGPGNGGPGNGGPGNGGPGNGGPGNGGPGNGGPGNGGPGNGGPGNGGPGNGGPGNGGGVGNPANCGVSPGQISALTPLLTRLGLDTTVDGVKKLVVHLTDAVGDLVNSPAINGPEGVSGIVNNLVNGLLGSPLDLSNTLTAVNSILHNQVPCLLDTLLPKP</sequence>
<evidence type="ECO:0000313" key="4">
    <source>
        <dbReference type="Proteomes" id="UP000193922"/>
    </source>
</evidence>